<evidence type="ECO:0000313" key="3">
    <source>
        <dbReference type="Proteomes" id="UP000118435"/>
    </source>
</evidence>
<keyword evidence="1" id="KW-0472">Membrane</keyword>
<accession>A0A0K1H0S0</accession>
<keyword evidence="1" id="KW-0812">Transmembrane</keyword>
<evidence type="ECO:0000256" key="1">
    <source>
        <dbReference type="SAM" id="Phobius"/>
    </source>
</evidence>
<dbReference type="Proteomes" id="UP000118435">
    <property type="component" value="Segment"/>
</dbReference>
<keyword evidence="1" id="KW-1133">Transmembrane helix</keyword>
<organism evidence="2 3">
    <name type="scientific">Cynomolgus macaque cytomegalovirus strain Mauritius</name>
    <dbReference type="NCBI Taxonomy" id="1690255"/>
    <lineage>
        <taxon>Viruses</taxon>
        <taxon>Duplodnaviria</taxon>
        <taxon>Heunggongvirae</taxon>
        <taxon>Peploviricota</taxon>
        <taxon>Herviviricetes</taxon>
        <taxon>Herpesvirales</taxon>
        <taxon>Orthoherpesviridae</taxon>
        <taxon>Betaherpesvirinae</taxon>
        <taxon>Cytomegalovirus</taxon>
        <taxon>Cytomegalovirus macacinebeta3</taxon>
    </lineage>
</organism>
<dbReference type="EMBL" id="KP796148">
    <property type="protein sequence ID" value="AKT72869.1"/>
    <property type="molecule type" value="Genomic_DNA"/>
</dbReference>
<sequence length="96" mass="11399">MKRLSPHDNFSWVHKWNNMSNAGDNIYPHTDNLSSEEHINLVQAPLPPWATENDSLQERISIFILCVAVVLFFCFRIPQRMWWFFRSRPVRHSGNC</sequence>
<evidence type="ECO:0000313" key="2">
    <source>
        <dbReference type="EMBL" id="AKT72869.1"/>
    </source>
</evidence>
<proteinExistence type="predicted"/>
<feature type="transmembrane region" description="Helical" evidence="1">
    <location>
        <begin position="60"/>
        <end position="78"/>
    </location>
</feature>
<gene>
    <name evidence="2" type="primary">CyO8</name>
</gene>
<reference evidence="2 3" key="1">
    <citation type="journal article" date="2016" name="BMC Genomics">
        <title>A novel strain of cynomolgus macaque cytomegalovirus: implications for host-virus co-evolution.</title>
        <authorList>
            <person name="Russell J.N."/>
            <person name="Marsh A.K."/>
            <person name="Willer D.O."/>
            <person name="Ambagala A.P."/>
            <person name="Dzamba M."/>
            <person name="Chan J.K."/>
            <person name="Pilon R."/>
            <person name="Fournier J."/>
            <person name="Brudno M."/>
            <person name="Antony J.M."/>
            <person name="Sandstrom P."/>
            <person name="Evans B.J."/>
            <person name="MacDonald K.S."/>
        </authorList>
    </citation>
    <scope>NUCLEOTIDE SEQUENCE [LARGE SCALE GENOMIC DNA]</scope>
    <source>
        <strain evidence="2">Mauritius</strain>
    </source>
</reference>
<protein>
    <submittedName>
        <fullName evidence="2">Uncharacterized protein</fullName>
    </submittedName>
</protein>
<name>A0A0K1H0S0_9BETA</name>